<reference evidence="2" key="2">
    <citation type="submission" date="2015-01" db="EMBL/GenBank/DDBJ databases">
        <title>Evolutionary Origins and Diversification of the Mycorrhizal Mutualists.</title>
        <authorList>
            <consortium name="DOE Joint Genome Institute"/>
            <consortium name="Mycorrhizal Genomics Consortium"/>
            <person name="Kohler A."/>
            <person name="Kuo A."/>
            <person name="Nagy L.G."/>
            <person name="Floudas D."/>
            <person name="Copeland A."/>
            <person name="Barry K.W."/>
            <person name="Cichocki N."/>
            <person name="Veneault-Fourrey C."/>
            <person name="LaButti K."/>
            <person name="Lindquist E.A."/>
            <person name="Lipzen A."/>
            <person name="Lundell T."/>
            <person name="Morin E."/>
            <person name="Murat C."/>
            <person name="Riley R."/>
            <person name="Ohm R."/>
            <person name="Sun H."/>
            <person name="Tunlid A."/>
            <person name="Henrissat B."/>
            <person name="Grigoriev I.V."/>
            <person name="Hibbett D.S."/>
            <person name="Martin F."/>
        </authorList>
    </citation>
    <scope>NUCLEOTIDE SEQUENCE [LARGE SCALE GENOMIC DNA]</scope>
    <source>
        <strain evidence="2">LaAM-08-1</strain>
    </source>
</reference>
<evidence type="ECO:0000313" key="2">
    <source>
        <dbReference type="Proteomes" id="UP000054477"/>
    </source>
</evidence>
<name>A0A0C9YIA9_9AGAR</name>
<reference evidence="1 2" key="1">
    <citation type="submission" date="2014-04" db="EMBL/GenBank/DDBJ databases">
        <authorList>
            <consortium name="DOE Joint Genome Institute"/>
            <person name="Kuo A."/>
            <person name="Kohler A."/>
            <person name="Nagy L.G."/>
            <person name="Floudas D."/>
            <person name="Copeland A."/>
            <person name="Barry K.W."/>
            <person name="Cichocki N."/>
            <person name="Veneault-Fourrey C."/>
            <person name="LaButti K."/>
            <person name="Lindquist E.A."/>
            <person name="Lipzen A."/>
            <person name="Lundell T."/>
            <person name="Morin E."/>
            <person name="Murat C."/>
            <person name="Sun H."/>
            <person name="Tunlid A."/>
            <person name="Henrissat B."/>
            <person name="Grigoriev I.V."/>
            <person name="Hibbett D.S."/>
            <person name="Martin F."/>
            <person name="Nordberg H.P."/>
            <person name="Cantor M.N."/>
            <person name="Hua S.X."/>
        </authorList>
    </citation>
    <scope>NUCLEOTIDE SEQUENCE [LARGE SCALE GENOMIC DNA]</scope>
    <source>
        <strain evidence="1 2">LaAM-08-1</strain>
    </source>
</reference>
<gene>
    <name evidence="1" type="ORF">K443DRAFT_118091</name>
</gene>
<protein>
    <submittedName>
        <fullName evidence="1">Uncharacterized protein</fullName>
    </submittedName>
</protein>
<dbReference type="Proteomes" id="UP000054477">
    <property type="component" value="Unassembled WGS sequence"/>
</dbReference>
<dbReference type="AlphaFoldDB" id="A0A0C9YIA9"/>
<proteinExistence type="predicted"/>
<evidence type="ECO:0000313" key="1">
    <source>
        <dbReference type="EMBL" id="KIK10007.1"/>
    </source>
</evidence>
<dbReference type="EMBL" id="KN838536">
    <property type="protein sequence ID" value="KIK10007.1"/>
    <property type="molecule type" value="Genomic_DNA"/>
</dbReference>
<dbReference type="HOGENOM" id="CLU_2133882_0_0_1"/>
<sequence length="113" mass="12892">MMEWSLPWPSQDEGILVAIVTFVIKSLSTAAGPFEVMDAVTNLGPKKGPDASDWQTLSPDLIRWLPRGISRYIRTSRVHNYIQNYTHRSRQEKKGCKFHKLLGQLQGHVTPNF</sequence>
<accession>A0A0C9YIA9</accession>
<organism evidence="1 2">
    <name type="scientific">Laccaria amethystina LaAM-08-1</name>
    <dbReference type="NCBI Taxonomy" id="1095629"/>
    <lineage>
        <taxon>Eukaryota</taxon>
        <taxon>Fungi</taxon>
        <taxon>Dikarya</taxon>
        <taxon>Basidiomycota</taxon>
        <taxon>Agaricomycotina</taxon>
        <taxon>Agaricomycetes</taxon>
        <taxon>Agaricomycetidae</taxon>
        <taxon>Agaricales</taxon>
        <taxon>Agaricineae</taxon>
        <taxon>Hydnangiaceae</taxon>
        <taxon>Laccaria</taxon>
    </lineage>
</organism>
<keyword evidence="2" id="KW-1185">Reference proteome</keyword>